<sequence length="187" mass="22389">MKIKLPFKPEMKERPIIFNSENVKAILDGRKTQTRRVVKKPEQYDNIRGCDFCSPYGQVGQRLWVRETWWLPSYLPSDDKAELKSLLVYRAEGDFGSHGWRPSIFMPKWATRIWLEITEVRVERLQEIKFTDCEEEGIKTGYRVEWDAKNDLLRKFEALWDSLNAKRGFGWHTNCWVWVISFRRVNE</sequence>
<evidence type="ECO:0000313" key="1">
    <source>
        <dbReference type="EMBL" id="KKN73835.1"/>
    </source>
</evidence>
<dbReference type="AlphaFoldDB" id="A0A0F9SY47"/>
<protein>
    <recommendedName>
        <fullName evidence="2">Morphogenetic protein</fullName>
    </recommendedName>
</protein>
<gene>
    <name evidence="1" type="ORF">LCGC14_0396370</name>
</gene>
<accession>A0A0F9SY47</accession>
<dbReference type="EMBL" id="LAZR01000336">
    <property type="protein sequence ID" value="KKN73835.1"/>
    <property type="molecule type" value="Genomic_DNA"/>
</dbReference>
<organism evidence="1">
    <name type="scientific">marine sediment metagenome</name>
    <dbReference type="NCBI Taxonomy" id="412755"/>
    <lineage>
        <taxon>unclassified sequences</taxon>
        <taxon>metagenomes</taxon>
        <taxon>ecological metagenomes</taxon>
    </lineage>
</organism>
<name>A0A0F9SY47_9ZZZZ</name>
<evidence type="ECO:0008006" key="2">
    <source>
        <dbReference type="Google" id="ProtNLM"/>
    </source>
</evidence>
<comment type="caution">
    <text evidence="1">The sequence shown here is derived from an EMBL/GenBank/DDBJ whole genome shotgun (WGS) entry which is preliminary data.</text>
</comment>
<reference evidence="1" key="1">
    <citation type="journal article" date="2015" name="Nature">
        <title>Complex archaea that bridge the gap between prokaryotes and eukaryotes.</title>
        <authorList>
            <person name="Spang A."/>
            <person name="Saw J.H."/>
            <person name="Jorgensen S.L."/>
            <person name="Zaremba-Niedzwiedzka K."/>
            <person name="Martijn J."/>
            <person name="Lind A.E."/>
            <person name="van Eijk R."/>
            <person name="Schleper C."/>
            <person name="Guy L."/>
            <person name="Ettema T.J."/>
        </authorList>
    </citation>
    <scope>NUCLEOTIDE SEQUENCE</scope>
</reference>
<proteinExistence type="predicted"/>